<dbReference type="EMBL" id="MN079101">
    <property type="protein sequence ID" value="QEA05431.1"/>
    <property type="molecule type" value="Genomic_DNA"/>
</dbReference>
<evidence type="ECO:0000256" key="7">
    <source>
        <dbReference type="ARBA" id="ARBA00022741"/>
    </source>
</evidence>
<keyword evidence="5" id="KW-0819">tRNA processing</keyword>
<dbReference type="InterPro" id="IPR003442">
    <property type="entry name" value="T6A_TsaE"/>
</dbReference>
<gene>
    <name evidence="11" type="primary">tsaE</name>
    <name evidence="11" type="ORF">KBTEX_01753</name>
</gene>
<keyword evidence="8" id="KW-0067">ATP-binding</keyword>
<dbReference type="Gene3D" id="3.40.50.300">
    <property type="entry name" value="P-loop containing nucleotide triphosphate hydrolases"/>
    <property type="match status" value="1"/>
</dbReference>
<keyword evidence="9" id="KW-0460">Magnesium</keyword>
<accession>A0A5B8RA18</accession>
<dbReference type="SUPFAM" id="SSF52540">
    <property type="entry name" value="P-loop containing nucleoside triphosphate hydrolases"/>
    <property type="match status" value="1"/>
</dbReference>
<reference evidence="11" key="1">
    <citation type="submission" date="2019-06" db="EMBL/GenBank/DDBJ databases">
        <authorList>
            <person name="Murdoch R.W."/>
            <person name="Fathepure B."/>
        </authorList>
    </citation>
    <scope>NUCLEOTIDE SEQUENCE</scope>
</reference>
<dbReference type="PANTHER" id="PTHR33540">
    <property type="entry name" value="TRNA THREONYLCARBAMOYLADENOSINE BIOSYNTHESIS PROTEIN TSAE"/>
    <property type="match status" value="1"/>
</dbReference>
<dbReference type="GO" id="GO:0046872">
    <property type="term" value="F:metal ion binding"/>
    <property type="evidence" value="ECO:0007669"/>
    <property type="project" value="UniProtKB-KW"/>
</dbReference>
<comment type="similarity">
    <text evidence="2">Belongs to the TsaE family.</text>
</comment>
<evidence type="ECO:0000256" key="6">
    <source>
        <dbReference type="ARBA" id="ARBA00022723"/>
    </source>
</evidence>
<evidence type="ECO:0000256" key="9">
    <source>
        <dbReference type="ARBA" id="ARBA00022842"/>
    </source>
</evidence>
<keyword evidence="7" id="KW-0547">Nucleotide-binding</keyword>
<dbReference type="PANTHER" id="PTHR33540:SF2">
    <property type="entry name" value="TRNA THREONYLCARBAMOYLADENOSINE BIOSYNTHESIS PROTEIN TSAE"/>
    <property type="match status" value="1"/>
</dbReference>
<proteinExistence type="inferred from homology"/>
<evidence type="ECO:0000256" key="5">
    <source>
        <dbReference type="ARBA" id="ARBA00022694"/>
    </source>
</evidence>
<dbReference type="GO" id="GO:0002949">
    <property type="term" value="P:tRNA threonylcarbamoyladenosine modification"/>
    <property type="evidence" value="ECO:0007669"/>
    <property type="project" value="InterPro"/>
</dbReference>
<dbReference type="Pfam" id="PF02367">
    <property type="entry name" value="TsaE"/>
    <property type="match status" value="1"/>
</dbReference>
<keyword evidence="4" id="KW-0963">Cytoplasm</keyword>
<keyword evidence="6" id="KW-0479">Metal-binding</keyword>
<evidence type="ECO:0000256" key="2">
    <source>
        <dbReference type="ARBA" id="ARBA00007599"/>
    </source>
</evidence>
<organism evidence="11">
    <name type="scientific">uncultured organism</name>
    <dbReference type="NCBI Taxonomy" id="155900"/>
    <lineage>
        <taxon>unclassified sequences</taxon>
        <taxon>environmental samples</taxon>
    </lineage>
</organism>
<sequence>MSGLTRVLPDAAATEAVGAALAACLPEALTVTLAGDLGAGKTTLARAVLRGLGHTGAVRSPTYTLIEPYECGGRRVFHLDLYRLADPEELEFLGLRDLFERPAVVLLEWPERGAGALPAPDLRLALDADGAGRTLTVEACSEAGETVLSALRAHLPD</sequence>
<dbReference type="AlphaFoldDB" id="A0A5B8RA18"/>
<evidence type="ECO:0000256" key="1">
    <source>
        <dbReference type="ARBA" id="ARBA00004496"/>
    </source>
</evidence>
<dbReference type="GO" id="GO:0005524">
    <property type="term" value="F:ATP binding"/>
    <property type="evidence" value="ECO:0007669"/>
    <property type="project" value="UniProtKB-KW"/>
</dbReference>
<evidence type="ECO:0000256" key="4">
    <source>
        <dbReference type="ARBA" id="ARBA00022490"/>
    </source>
</evidence>
<evidence type="ECO:0000256" key="8">
    <source>
        <dbReference type="ARBA" id="ARBA00022840"/>
    </source>
</evidence>
<protein>
    <recommendedName>
        <fullName evidence="3">tRNA threonylcarbamoyladenosine biosynthesis protein TsaE</fullName>
    </recommendedName>
    <alternativeName>
        <fullName evidence="10">t(6)A37 threonylcarbamoyladenosine biosynthesis protein TsaE</fullName>
    </alternativeName>
</protein>
<evidence type="ECO:0000256" key="10">
    <source>
        <dbReference type="ARBA" id="ARBA00032441"/>
    </source>
</evidence>
<dbReference type="InterPro" id="IPR027417">
    <property type="entry name" value="P-loop_NTPase"/>
</dbReference>
<comment type="subcellular location">
    <subcellularLocation>
        <location evidence="1">Cytoplasm</location>
    </subcellularLocation>
</comment>
<evidence type="ECO:0000313" key="11">
    <source>
        <dbReference type="EMBL" id="QEA05431.1"/>
    </source>
</evidence>
<dbReference type="NCBIfam" id="TIGR00150">
    <property type="entry name" value="T6A_YjeE"/>
    <property type="match status" value="1"/>
</dbReference>
<name>A0A5B8RA18_9ZZZZ</name>
<evidence type="ECO:0000256" key="3">
    <source>
        <dbReference type="ARBA" id="ARBA00019010"/>
    </source>
</evidence>